<feature type="binding site" evidence="12">
    <location>
        <position position="154"/>
    </location>
    <ligand>
        <name>pyridoxal 5'-phosphate</name>
        <dbReference type="ChEBI" id="CHEBI:597326"/>
    </ligand>
</feature>
<dbReference type="Gene3D" id="3.90.1150.10">
    <property type="entry name" value="Aspartate Aminotransferase, domain 1"/>
    <property type="match status" value="1"/>
</dbReference>
<keyword evidence="4 12" id="KW-0032">Aminotransferase</keyword>
<dbReference type="UniPathway" id="UPA00244">
    <property type="reaction ID" value="UER00311"/>
</dbReference>
<comment type="pathway">
    <text evidence="1 12">Cofactor biosynthesis; pyridoxine 5'-phosphate biosynthesis; pyridoxine 5'-phosphate from D-erythrose 4-phosphate: step 3/5.</text>
</comment>
<dbReference type="RefSeq" id="WP_183550063.1">
    <property type="nucleotide sequence ID" value="NZ_JACHBX010000001.1"/>
</dbReference>
<keyword evidence="9 12" id="KW-0718">Serine biosynthesis</keyword>
<dbReference type="InterPro" id="IPR015422">
    <property type="entry name" value="PyrdxlP-dep_Trfase_small"/>
</dbReference>
<dbReference type="InterPro" id="IPR022278">
    <property type="entry name" value="Pser_aminoTfrase"/>
</dbReference>
<feature type="domain" description="Aminotransferase class V" evidence="14">
    <location>
        <begin position="4"/>
        <end position="351"/>
    </location>
</feature>
<sequence>MTQIFNFSAGPAVLPKEVLQQAAHDMLDWHGSGMSVMEMSHRGPEFSSIHRQAMIDLRELLNVPANYKILFQQGGGLGQNAIVPLNLAGRRPDPVIDFVHTGTWSGKSAKEAARFARVNIAASSEPDHFTRVPARDTWRLSDDASYLHICTNETIDGVEYPDAPDVPADLPIVADMSSHILSRQIDISKYGVIFAGAQKNIGPAGLTLVIVREDLLDFASPQCPSAFHWKTCAEHDSLYNTPPTYAIYIAGLVFAWLKQRGGVAAMEAINIEKARLLYAALDADDFYANRVDPAYRSRMNIPFYLRDESLNEQFLAGAKERGLLQLKGHKSVGGMRASIYNAMPIEGVQALVDYLNTFAGR</sequence>
<dbReference type="PANTHER" id="PTHR43247">
    <property type="entry name" value="PHOSPHOSERINE AMINOTRANSFERASE"/>
    <property type="match status" value="1"/>
</dbReference>
<evidence type="ECO:0000256" key="12">
    <source>
        <dbReference type="HAMAP-Rule" id="MF_00160"/>
    </source>
</evidence>
<evidence type="ECO:0000256" key="9">
    <source>
        <dbReference type="ARBA" id="ARBA00023299"/>
    </source>
</evidence>
<gene>
    <name evidence="12" type="primary">serC</name>
    <name evidence="15" type="ORF">HD842_000313</name>
</gene>
<dbReference type="InterPro" id="IPR015421">
    <property type="entry name" value="PyrdxlP-dep_Trfase_major"/>
</dbReference>
<dbReference type="EC" id="2.6.1.52" evidence="12"/>
<dbReference type="SUPFAM" id="SSF53383">
    <property type="entry name" value="PLP-dependent transferases"/>
    <property type="match status" value="1"/>
</dbReference>
<evidence type="ECO:0000256" key="7">
    <source>
        <dbReference type="ARBA" id="ARBA00022898"/>
    </source>
</evidence>
<protein>
    <recommendedName>
        <fullName evidence="12">Phosphoserine aminotransferase</fullName>
        <ecNumber evidence="12">2.6.1.52</ecNumber>
    </recommendedName>
    <alternativeName>
        <fullName evidence="12">Phosphohydroxythreonine aminotransferase</fullName>
        <shortName evidence="12">PSAT</shortName>
    </alternativeName>
</protein>
<comment type="subcellular location">
    <subcellularLocation>
        <location evidence="12">Cytoplasm</location>
    </subcellularLocation>
</comment>
<dbReference type="PANTHER" id="PTHR43247:SF1">
    <property type="entry name" value="PHOSPHOSERINE AMINOTRANSFERASE"/>
    <property type="match status" value="1"/>
</dbReference>
<comment type="caution">
    <text evidence="12">Lacks conserved residue(s) required for the propagation of feature annotation.</text>
</comment>
<evidence type="ECO:0000256" key="4">
    <source>
        <dbReference type="ARBA" id="ARBA00022576"/>
    </source>
</evidence>
<dbReference type="EMBL" id="JACHBX010000001">
    <property type="protein sequence ID" value="MBB6132202.1"/>
    <property type="molecule type" value="Genomic_DNA"/>
</dbReference>
<evidence type="ECO:0000259" key="14">
    <source>
        <dbReference type="Pfam" id="PF00266"/>
    </source>
</evidence>
<feature type="binding site" evidence="12">
    <location>
        <begin position="240"/>
        <end position="241"/>
    </location>
    <ligand>
        <name>pyridoxal 5'-phosphate</name>
        <dbReference type="ChEBI" id="CHEBI:597326"/>
    </ligand>
</feature>
<dbReference type="GO" id="GO:0030170">
    <property type="term" value="F:pyridoxal phosphate binding"/>
    <property type="evidence" value="ECO:0007669"/>
    <property type="project" value="UniProtKB-UniRule"/>
</dbReference>
<evidence type="ECO:0000256" key="10">
    <source>
        <dbReference type="ARBA" id="ARBA00047630"/>
    </source>
</evidence>
<comment type="subunit">
    <text evidence="12">Homodimer.</text>
</comment>
<feature type="binding site" evidence="12">
    <location>
        <position position="198"/>
    </location>
    <ligand>
        <name>pyridoxal 5'-phosphate</name>
        <dbReference type="ChEBI" id="CHEBI:597326"/>
    </ligand>
</feature>
<feature type="modified residue" description="N6-(pyridoxal phosphate)lysine" evidence="12">
    <location>
        <position position="199"/>
    </location>
</feature>
<organism evidence="15 16">
    <name type="scientific">Massilia aurea</name>
    <dbReference type="NCBI Taxonomy" id="373040"/>
    <lineage>
        <taxon>Bacteria</taxon>
        <taxon>Pseudomonadati</taxon>
        <taxon>Pseudomonadota</taxon>
        <taxon>Betaproteobacteria</taxon>
        <taxon>Burkholderiales</taxon>
        <taxon>Oxalobacteraceae</taxon>
        <taxon>Telluria group</taxon>
        <taxon>Massilia</taxon>
    </lineage>
</organism>
<comment type="catalytic activity">
    <reaction evidence="10 12">
        <text>4-(phosphooxy)-L-threonine + 2-oxoglutarate = (R)-3-hydroxy-2-oxo-4-phosphooxybutanoate + L-glutamate</text>
        <dbReference type="Rhea" id="RHEA:16573"/>
        <dbReference type="ChEBI" id="CHEBI:16810"/>
        <dbReference type="ChEBI" id="CHEBI:29985"/>
        <dbReference type="ChEBI" id="CHEBI:58452"/>
        <dbReference type="ChEBI" id="CHEBI:58538"/>
        <dbReference type="EC" id="2.6.1.52"/>
    </reaction>
</comment>
<name>A0A7W9U5Y1_9BURK</name>
<keyword evidence="16" id="KW-1185">Reference proteome</keyword>
<dbReference type="GO" id="GO:0004648">
    <property type="term" value="F:O-phospho-L-serine:2-oxoglutarate aminotransferase activity"/>
    <property type="evidence" value="ECO:0007669"/>
    <property type="project" value="UniProtKB-UniRule"/>
</dbReference>
<comment type="function">
    <text evidence="12">Catalyzes the reversible conversion of 3-phosphohydroxypyruvate to phosphoserine and of 3-hydroxy-2-oxo-4-phosphonooxybutanoate to phosphohydroxythreonine.</text>
</comment>
<dbReference type="InterPro" id="IPR015424">
    <property type="entry name" value="PyrdxlP-dep_Trfase"/>
</dbReference>
<feature type="binding site" evidence="12">
    <location>
        <position position="42"/>
    </location>
    <ligand>
        <name>L-glutamate</name>
        <dbReference type="ChEBI" id="CHEBI:29985"/>
    </ligand>
</feature>
<evidence type="ECO:0000313" key="16">
    <source>
        <dbReference type="Proteomes" id="UP000540787"/>
    </source>
</evidence>
<comment type="cofactor">
    <cofactor evidence="12">
        <name>pyridoxal 5'-phosphate</name>
        <dbReference type="ChEBI" id="CHEBI:597326"/>
    </cofactor>
    <text evidence="12">Binds 1 pyridoxal phosphate per subunit.</text>
</comment>
<comment type="similarity">
    <text evidence="3 12">Belongs to the class-V pyridoxal-phosphate-dependent aminotransferase family. SerC subfamily.</text>
</comment>
<dbReference type="PROSITE" id="PS00595">
    <property type="entry name" value="AA_TRANSFER_CLASS_5"/>
    <property type="match status" value="1"/>
</dbReference>
<dbReference type="Proteomes" id="UP000540787">
    <property type="component" value="Unassembled WGS sequence"/>
</dbReference>
<keyword evidence="7 12" id="KW-0663">Pyridoxal phosphate</keyword>
<evidence type="ECO:0000256" key="6">
    <source>
        <dbReference type="ARBA" id="ARBA00022679"/>
    </source>
</evidence>
<evidence type="ECO:0000313" key="15">
    <source>
        <dbReference type="EMBL" id="MBB6132202.1"/>
    </source>
</evidence>
<dbReference type="PIRSF" id="PIRSF000525">
    <property type="entry name" value="SerC"/>
    <property type="match status" value="1"/>
</dbReference>
<comment type="pathway">
    <text evidence="2 12 13">Amino-acid biosynthesis; L-serine biosynthesis; L-serine from 3-phospho-D-glycerate: step 2/3.</text>
</comment>
<dbReference type="InterPro" id="IPR020578">
    <property type="entry name" value="Aminotrans_V_PyrdxlP_BS"/>
</dbReference>
<evidence type="ECO:0000256" key="3">
    <source>
        <dbReference type="ARBA" id="ARBA00006904"/>
    </source>
</evidence>
<feature type="binding site" evidence="12">
    <location>
        <position position="175"/>
    </location>
    <ligand>
        <name>pyridoxal 5'-phosphate</name>
        <dbReference type="ChEBI" id="CHEBI:597326"/>
    </ligand>
</feature>
<comment type="caution">
    <text evidence="15">The sequence shown here is derived from an EMBL/GenBank/DDBJ whole genome shotgun (WGS) entry which is preliminary data.</text>
</comment>
<dbReference type="InterPro" id="IPR000192">
    <property type="entry name" value="Aminotrans_V_dom"/>
</dbReference>
<dbReference type="GO" id="GO:0005737">
    <property type="term" value="C:cytoplasm"/>
    <property type="evidence" value="ECO:0007669"/>
    <property type="project" value="UniProtKB-SubCell"/>
</dbReference>
<dbReference type="UniPathway" id="UPA00135">
    <property type="reaction ID" value="UER00197"/>
</dbReference>
<keyword evidence="8 12" id="KW-0664">Pyridoxine biosynthesis</keyword>
<dbReference type="FunFam" id="3.40.640.10:FF:000010">
    <property type="entry name" value="Phosphoserine aminotransferase"/>
    <property type="match status" value="1"/>
</dbReference>
<dbReference type="GO" id="GO:0006564">
    <property type="term" value="P:L-serine biosynthetic process"/>
    <property type="evidence" value="ECO:0007669"/>
    <property type="project" value="UniProtKB-UniRule"/>
</dbReference>
<dbReference type="NCBIfam" id="NF003764">
    <property type="entry name" value="PRK05355.1"/>
    <property type="match status" value="1"/>
</dbReference>
<feature type="binding site" evidence="12">
    <location>
        <position position="104"/>
    </location>
    <ligand>
        <name>pyridoxal 5'-phosphate</name>
        <dbReference type="ChEBI" id="CHEBI:597326"/>
    </ligand>
</feature>
<dbReference type="Gene3D" id="3.40.640.10">
    <property type="entry name" value="Type I PLP-dependent aspartate aminotransferase-like (Major domain)"/>
    <property type="match status" value="1"/>
</dbReference>
<dbReference type="CDD" id="cd00611">
    <property type="entry name" value="PSAT_like"/>
    <property type="match status" value="1"/>
</dbReference>
<dbReference type="GO" id="GO:0008615">
    <property type="term" value="P:pyridoxine biosynthetic process"/>
    <property type="evidence" value="ECO:0007669"/>
    <property type="project" value="UniProtKB-UniRule"/>
</dbReference>
<dbReference type="AlphaFoldDB" id="A0A7W9U5Y1"/>
<dbReference type="NCBIfam" id="TIGR01364">
    <property type="entry name" value="serC_1"/>
    <property type="match status" value="1"/>
</dbReference>
<dbReference type="FunFam" id="3.90.1150.10:FF:000006">
    <property type="entry name" value="Phosphoserine aminotransferase"/>
    <property type="match status" value="1"/>
</dbReference>
<reference evidence="15 16" key="1">
    <citation type="submission" date="2020-08" db="EMBL/GenBank/DDBJ databases">
        <title>The Agave Microbiome: Exploring the role of microbial communities in plant adaptations to desert environments.</title>
        <authorList>
            <person name="Partida-Martinez L.P."/>
        </authorList>
    </citation>
    <scope>NUCLEOTIDE SEQUENCE [LARGE SCALE GENOMIC DNA]</scope>
    <source>
        <strain evidence="15 16">AT3.2</strain>
    </source>
</reference>
<dbReference type="HAMAP" id="MF_00160">
    <property type="entry name" value="SerC_aminotrans_5"/>
    <property type="match status" value="1"/>
</dbReference>
<evidence type="ECO:0000256" key="8">
    <source>
        <dbReference type="ARBA" id="ARBA00023096"/>
    </source>
</evidence>
<evidence type="ECO:0000256" key="13">
    <source>
        <dbReference type="RuleBase" id="RU004505"/>
    </source>
</evidence>
<comment type="catalytic activity">
    <reaction evidence="11 12 13">
        <text>O-phospho-L-serine + 2-oxoglutarate = 3-phosphooxypyruvate + L-glutamate</text>
        <dbReference type="Rhea" id="RHEA:14329"/>
        <dbReference type="ChEBI" id="CHEBI:16810"/>
        <dbReference type="ChEBI" id="CHEBI:18110"/>
        <dbReference type="ChEBI" id="CHEBI:29985"/>
        <dbReference type="ChEBI" id="CHEBI:57524"/>
        <dbReference type="EC" id="2.6.1.52"/>
    </reaction>
</comment>
<evidence type="ECO:0000256" key="5">
    <source>
        <dbReference type="ARBA" id="ARBA00022605"/>
    </source>
</evidence>
<proteinExistence type="inferred from homology"/>
<evidence type="ECO:0000256" key="1">
    <source>
        <dbReference type="ARBA" id="ARBA00004915"/>
    </source>
</evidence>
<keyword evidence="6 12" id="KW-0808">Transferase</keyword>
<dbReference type="Pfam" id="PF00266">
    <property type="entry name" value="Aminotran_5"/>
    <property type="match status" value="1"/>
</dbReference>
<accession>A0A7W9U5Y1</accession>
<keyword evidence="12" id="KW-0963">Cytoplasm</keyword>
<evidence type="ECO:0000256" key="2">
    <source>
        <dbReference type="ARBA" id="ARBA00005099"/>
    </source>
</evidence>
<evidence type="ECO:0000256" key="11">
    <source>
        <dbReference type="ARBA" id="ARBA00049007"/>
    </source>
</evidence>
<keyword evidence="5 12" id="KW-0028">Amino-acid biosynthesis</keyword>